<evidence type="ECO:0000313" key="2">
    <source>
        <dbReference type="Proteomes" id="UP000223025"/>
    </source>
</evidence>
<name>A0A2L0V0L0_9CAUD</name>
<dbReference type="KEGG" id="vg:40088572"/>
<dbReference type="EMBL" id="MF403008">
    <property type="protein sequence ID" value="AUZ95328.1"/>
    <property type="molecule type" value="Genomic_DNA"/>
</dbReference>
<sequence length="116" mass="13864">MFFKKKRKDYGLGYYLQRGFFVDDEDRKSWLYFLQAACYRAYISKVANSNEPRNSSVETILDSHYCYLRNYYLGLLKDCKNKNELKNVQRCLLAVRGFKLNSAELLKNVRKDKCEM</sequence>
<reference evidence="1 2" key="1">
    <citation type="submission" date="2017-06" db="EMBL/GenBank/DDBJ databases">
        <authorList>
            <person name="Kim H.J."/>
            <person name="Triplett B.A."/>
        </authorList>
    </citation>
    <scope>NUCLEOTIDE SEQUENCE [LARGE SCALE GENOMIC DNA]</scope>
</reference>
<dbReference type="Proteomes" id="UP000223025">
    <property type="component" value="Segment"/>
</dbReference>
<keyword evidence="2" id="KW-1185">Reference proteome</keyword>
<organism evidence="1 2">
    <name type="scientific">Agrobacterium phage Atu_ph07</name>
    <dbReference type="NCBI Taxonomy" id="2024264"/>
    <lineage>
        <taxon>Viruses</taxon>
        <taxon>Duplodnaviria</taxon>
        <taxon>Heunggongvirae</taxon>
        <taxon>Uroviricota</taxon>
        <taxon>Caudoviricetes</taxon>
        <taxon>Polybotosvirus</taxon>
        <taxon>Polybotosvirus Atuph07</taxon>
    </lineage>
</organism>
<dbReference type="RefSeq" id="YP_009612234.1">
    <property type="nucleotide sequence ID" value="NC_042013.1"/>
</dbReference>
<evidence type="ECO:0000313" key="1">
    <source>
        <dbReference type="EMBL" id="AUZ95328.1"/>
    </source>
</evidence>
<dbReference type="GeneID" id="40088572"/>
<proteinExistence type="predicted"/>
<protein>
    <submittedName>
        <fullName evidence="1">Uncharacterized protein</fullName>
    </submittedName>
</protein>
<accession>A0A2L0V0L0</accession>